<dbReference type="GeneID" id="42857359"/>
<evidence type="ECO:0000256" key="2">
    <source>
        <dbReference type="SAM" id="SignalP"/>
    </source>
</evidence>
<feature type="transmembrane region" description="Helical" evidence="1">
    <location>
        <begin position="99"/>
        <end position="116"/>
    </location>
</feature>
<dbReference type="RefSeq" id="WP_050005719.1">
    <property type="nucleotide sequence ID" value="NZ_DAWBJP010000073.1"/>
</dbReference>
<keyword evidence="1" id="KW-0472">Membrane</keyword>
<name>A0A0D8IY30_9FIRM</name>
<comment type="caution">
    <text evidence="3">The sequence shown here is derived from an EMBL/GenBank/DDBJ whole genome shotgun (WGS) entry which is preliminary data.</text>
</comment>
<sequence>MNWISWFGLGIVLLLLIPNAVYAAANKNTQPPRTSRILGLAEQAGRYGCMFLMIFHAGLTEFGFASAEGFIAWLAGTGALLVLYWVFWLLYFRAAKPRYALPLAVLPCLIFLPNGLFLRHWLLVFFSVLFAAAHIAITWQNTRAP</sequence>
<evidence type="ECO:0000313" key="3">
    <source>
        <dbReference type="EMBL" id="KJF39389.1"/>
    </source>
</evidence>
<keyword evidence="4" id="KW-1185">Reference proteome</keyword>
<protein>
    <submittedName>
        <fullName evidence="3">Uncharacterized protein</fullName>
    </submittedName>
</protein>
<evidence type="ECO:0000313" key="4">
    <source>
        <dbReference type="Proteomes" id="UP000032483"/>
    </source>
</evidence>
<dbReference type="EMBL" id="JXXK01000018">
    <property type="protein sequence ID" value="KJF39389.1"/>
    <property type="molecule type" value="Genomic_DNA"/>
</dbReference>
<dbReference type="AlphaFoldDB" id="A0A0D8IY30"/>
<gene>
    <name evidence="3" type="ORF">TQ39_12325</name>
</gene>
<dbReference type="Proteomes" id="UP000032483">
    <property type="component" value="Unassembled WGS sequence"/>
</dbReference>
<proteinExistence type="predicted"/>
<keyword evidence="1" id="KW-0812">Transmembrane</keyword>
<keyword evidence="1" id="KW-1133">Transmembrane helix</keyword>
<keyword evidence="2" id="KW-0732">Signal</keyword>
<reference evidence="3" key="1">
    <citation type="submission" date="2015-02" db="EMBL/GenBank/DDBJ databases">
        <title>A novel member of the family Ruminococcaceae isolated from human feces.</title>
        <authorList>
            <person name="Shkoporov A.N."/>
            <person name="Chaplin A.V."/>
            <person name="Motuzova O.V."/>
            <person name="Kafarskaia L.I."/>
            <person name="Khokhlova E.V."/>
            <person name="Efimov B.A."/>
        </authorList>
    </citation>
    <scope>NUCLEOTIDE SEQUENCE [LARGE SCALE GENOMIC DNA]</scope>
    <source>
        <strain evidence="3">585-1</strain>
    </source>
</reference>
<organism evidence="3 4">
    <name type="scientific">Ruthenibacterium lactatiformans</name>
    <dbReference type="NCBI Taxonomy" id="1550024"/>
    <lineage>
        <taxon>Bacteria</taxon>
        <taxon>Bacillati</taxon>
        <taxon>Bacillota</taxon>
        <taxon>Clostridia</taxon>
        <taxon>Eubacteriales</taxon>
        <taxon>Oscillospiraceae</taxon>
        <taxon>Ruthenibacterium</taxon>
    </lineage>
</organism>
<evidence type="ECO:0000256" key="1">
    <source>
        <dbReference type="SAM" id="Phobius"/>
    </source>
</evidence>
<feature type="signal peptide" evidence="2">
    <location>
        <begin position="1"/>
        <end position="23"/>
    </location>
</feature>
<feature type="chain" id="PRO_5030005974" evidence="2">
    <location>
        <begin position="24"/>
        <end position="145"/>
    </location>
</feature>
<accession>A0A0D8IY30</accession>
<feature type="transmembrane region" description="Helical" evidence="1">
    <location>
        <begin position="70"/>
        <end position="92"/>
    </location>
</feature>
<feature type="transmembrane region" description="Helical" evidence="1">
    <location>
        <begin position="122"/>
        <end position="139"/>
    </location>
</feature>